<feature type="transmembrane region" description="Helical" evidence="6">
    <location>
        <begin position="12"/>
        <end position="34"/>
    </location>
</feature>
<evidence type="ECO:0000256" key="5">
    <source>
        <dbReference type="ARBA" id="ARBA00023136"/>
    </source>
</evidence>
<evidence type="ECO:0000259" key="7">
    <source>
        <dbReference type="Pfam" id="PF00892"/>
    </source>
</evidence>
<evidence type="ECO:0000313" key="9">
    <source>
        <dbReference type="Proteomes" id="UP001229244"/>
    </source>
</evidence>
<evidence type="ECO:0000256" key="3">
    <source>
        <dbReference type="ARBA" id="ARBA00022692"/>
    </source>
</evidence>
<feature type="transmembrane region" description="Helical" evidence="6">
    <location>
        <begin position="154"/>
        <end position="174"/>
    </location>
</feature>
<keyword evidence="3 6" id="KW-0812">Transmembrane</keyword>
<evidence type="ECO:0000313" key="8">
    <source>
        <dbReference type="EMBL" id="MDQ0313905.1"/>
    </source>
</evidence>
<keyword evidence="9" id="KW-1185">Reference proteome</keyword>
<organism evidence="8 9">
    <name type="scientific">Amorphus orientalis</name>
    <dbReference type="NCBI Taxonomy" id="649198"/>
    <lineage>
        <taxon>Bacteria</taxon>
        <taxon>Pseudomonadati</taxon>
        <taxon>Pseudomonadota</taxon>
        <taxon>Alphaproteobacteria</taxon>
        <taxon>Hyphomicrobiales</taxon>
        <taxon>Amorphaceae</taxon>
        <taxon>Amorphus</taxon>
    </lineage>
</organism>
<protein>
    <submittedName>
        <fullName evidence="8">Drug/metabolite transporter (DMT)-like permease</fullName>
    </submittedName>
</protein>
<dbReference type="Pfam" id="PF00892">
    <property type="entry name" value="EamA"/>
    <property type="match status" value="2"/>
</dbReference>
<feature type="domain" description="EamA" evidence="7">
    <location>
        <begin position="156"/>
        <end position="281"/>
    </location>
</feature>
<feature type="transmembrane region" description="Helical" evidence="6">
    <location>
        <begin position="77"/>
        <end position="100"/>
    </location>
</feature>
<dbReference type="EMBL" id="JAUSUL010000001">
    <property type="protein sequence ID" value="MDQ0313905.1"/>
    <property type="molecule type" value="Genomic_DNA"/>
</dbReference>
<dbReference type="GO" id="GO:0016020">
    <property type="term" value="C:membrane"/>
    <property type="evidence" value="ECO:0007669"/>
    <property type="project" value="UniProtKB-SubCell"/>
</dbReference>
<dbReference type="PANTHER" id="PTHR22911:SF6">
    <property type="entry name" value="SOLUTE CARRIER FAMILY 35 MEMBER G1"/>
    <property type="match status" value="1"/>
</dbReference>
<accession>A0AAE4ARJ4</accession>
<sequence>MSGSGSAVPPSANLQGIFLMTVTGAMFACLDTTAKFLGQYLPPIEVAWVRFVTHVIFVAILLRLWHNPVVIKTRRPMLQILRGVFMFSTTTLNFAALQYLQLAEAVSIMFAAPLLVTALAGPLLGEHVGPRRWTAVVIGFCGVLVITQPGFEKLHIGVILSLLSMVALAGYTLMTRYLGATETTQGLIFYSGAVGAVGLAPLALPQLQWPEGWLVPLLLATGAFGGFGHFLLIKAHKIATASTLAPFIYTQMLWMILFGYLVFGDVPGPATLIGASIVVGSGLYLLHREHRLRRMGRL</sequence>
<feature type="transmembrane region" description="Helical" evidence="6">
    <location>
        <begin position="46"/>
        <end position="65"/>
    </location>
</feature>
<evidence type="ECO:0000256" key="2">
    <source>
        <dbReference type="ARBA" id="ARBA00009853"/>
    </source>
</evidence>
<evidence type="ECO:0000256" key="1">
    <source>
        <dbReference type="ARBA" id="ARBA00004141"/>
    </source>
</evidence>
<keyword evidence="4 6" id="KW-1133">Transmembrane helix</keyword>
<dbReference type="PANTHER" id="PTHR22911">
    <property type="entry name" value="ACYL-MALONYL CONDENSING ENZYME-RELATED"/>
    <property type="match status" value="1"/>
</dbReference>
<feature type="transmembrane region" description="Helical" evidence="6">
    <location>
        <begin position="269"/>
        <end position="287"/>
    </location>
</feature>
<feature type="transmembrane region" description="Helical" evidence="6">
    <location>
        <begin position="213"/>
        <end position="232"/>
    </location>
</feature>
<proteinExistence type="inferred from homology"/>
<evidence type="ECO:0000256" key="4">
    <source>
        <dbReference type="ARBA" id="ARBA00022989"/>
    </source>
</evidence>
<dbReference type="AlphaFoldDB" id="A0AAE4ARJ4"/>
<feature type="transmembrane region" description="Helical" evidence="6">
    <location>
        <begin position="186"/>
        <end position="207"/>
    </location>
</feature>
<comment type="subcellular location">
    <subcellularLocation>
        <location evidence="1">Membrane</location>
        <topology evidence="1">Multi-pass membrane protein</topology>
    </subcellularLocation>
</comment>
<dbReference type="InterPro" id="IPR037185">
    <property type="entry name" value="EmrE-like"/>
</dbReference>
<comment type="similarity">
    <text evidence="2">Belongs to the drug/metabolite transporter (DMT) superfamily. 10 TMS drug/metabolite exporter (DME) (TC 2.A.7.3) family.</text>
</comment>
<feature type="domain" description="EamA" evidence="7">
    <location>
        <begin position="15"/>
        <end position="147"/>
    </location>
</feature>
<feature type="transmembrane region" description="Helical" evidence="6">
    <location>
        <begin position="132"/>
        <end position="148"/>
    </location>
</feature>
<dbReference type="RefSeq" id="WP_306883695.1">
    <property type="nucleotide sequence ID" value="NZ_JAUSUL010000001.1"/>
</dbReference>
<name>A0AAE4ARJ4_9HYPH</name>
<evidence type="ECO:0000256" key="6">
    <source>
        <dbReference type="SAM" id="Phobius"/>
    </source>
</evidence>
<dbReference type="Proteomes" id="UP001229244">
    <property type="component" value="Unassembled WGS sequence"/>
</dbReference>
<dbReference type="Gene3D" id="1.10.3730.20">
    <property type="match status" value="1"/>
</dbReference>
<dbReference type="InterPro" id="IPR000620">
    <property type="entry name" value="EamA_dom"/>
</dbReference>
<gene>
    <name evidence="8" type="ORF">J2S73_000342</name>
</gene>
<dbReference type="SUPFAM" id="SSF103481">
    <property type="entry name" value="Multidrug resistance efflux transporter EmrE"/>
    <property type="match status" value="2"/>
</dbReference>
<keyword evidence="5 6" id="KW-0472">Membrane</keyword>
<comment type="caution">
    <text evidence="8">The sequence shown here is derived from an EMBL/GenBank/DDBJ whole genome shotgun (WGS) entry which is preliminary data.</text>
</comment>
<feature type="transmembrane region" description="Helical" evidence="6">
    <location>
        <begin position="244"/>
        <end position="263"/>
    </location>
</feature>
<feature type="transmembrane region" description="Helical" evidence="6">
    <location>
        <begin position="106"/>
        <end position="125"/>
    </location>
</feature>
<reference evidence="8" key="1">
    <citation type="submission" date="2023-07" db="EMBL/GenBank/DDBJ databases">
        <title>Genomic Encyclopedia of Type Strains, Phase IV (KMG-IV): sequencing the most valuable type-strain genomes for metagenomic binning, comparative biology and taxonomic classification.</title>
        <authorList>
            <person name="Goeker M."/>
        </authorList>
    </citation>
    <scope>NUCLEOTIDE SEQUENCE</scope>
    <source>
        <strain evidence="8">DSM 21202</strain>
    </source>
</reference>